<evidence type="ECO:0000313" key="2">
    <source>
        <dbReference type="EMBL" id="PWJ72792.1"/>
    </source>
</evidence>
<dbReference type="PANTHER" id="PTHR42895">
    <property type="entry name" value="IRON-SULFUR CLUSTER-BINDING PROTEIN-RELATED"/>
    <property type="match status" value="1"/>
</dbReference>
<protein>
    <submittedName>
        <fullName evidence="2">Uncharacterized 2Fe-2S/4Fe-4S cluster protein (DUF4445 family)</fullName>
    </submittedName>
</protein>
<dbReference type="EMBL" id="QGGY01000016">
    <property type="protein sequence ID" value="PWJ72792.1"/>
    <property type="molecule type" value="Genomic_DNA"/>
</dbReference>
<keyword evidence="3" id="KW-1185">Reference proteome</keyword>
<dbReference type="SUPFAM" id="SSF54292">
    <property type="entry name" value="2Fe-2S ferredoxin-like"/>
    <property type="match status" value="1"/>
</dbReference>
<dbReference type="RefSeq" id="WP_109748256.1">
    <property type="nucleotide sequence ID" value="NZ_JANKBI010000016.1"/>
</dbReference>
<dbReference type="CDD" id="cd00207">
    <property type="entry name" value="fer2"/>
    <property type="match status" value="1"/>
</dbReference>
<gene>
    <name evidence="2" type="ORF">C7383_116106</name>
</gene>
<dbReference type="InterPro" id="IPR001041">
    <property type="entry name" value="2Fe-2S_ferredoxin-type"/>
</dbReference>
<dbReference type="InterPro" id="IPR036010">
    <property type="entry name" value="2Fe-2S_ferredoxin-like_sf"/>
</dbReference>
<dbReference type="InterPro" id="IPR041414">
    <property type="entry name" value="Raco-like_middle"/>
</dbReference>
<proteinExistence type="predicted"/>
<evidence type="ECO:0000313" key="3">
    <source>
        <dbReference type="Proteomes" id="UP000245412"/>
    </source>
</evidence>
<dbReference type="Proteomes" id="UP000245412">
    <property type="component" value="Unassembled WGS sequence"/>
</dbReference>
<dbReference type="PANTHER" id="PTHR42895:SF1">
    <property type="entry name" value="IRON-SULFUR CLUSTER PROTEIN"/>
    <property type="match status" value="1"/>
</dbReference>
<name>A0AB73SZF9_9FIRM</name>
<dbReference type="InterPro" id="IPR027980">
    <property type="entry name" value="RACo_C"/>
</dbReference>
<dbReference type="Gene3D" id="3.10.20.30">
    <property type="match status" value="1"/>
</dbReference>
<comment type="caution">
    <text evidence="2">The sequence shown here is derived from an EMBL/GenBank/DDBJ whole genome shotgun (WGS) entry which is preliminary data.</text>
</comment>
<dbReference type="PROSITE" id="PS51085">
    <property type="entry name" value="2FE2S_FER_2"/>
    <property type="match status" value="1"/>
</dbReference>
<dbReference type="InterPro" id="IPR012675">
    <property type="entry name" value="Beta-grasp_dom_sf"/>
</dbReference>
<dbReference type="AlphaFoldDB" id="A0AB73SZF9"/>
<sequence length="519" mass="55749">MEHVLKIADEGKGYPLTCKENESIMNALLRQGIYVSAVCGGRGTCGKCRIQVVEGDLPVTPSDEKKLKKEELEAGFRLACKAVPQGDCTIRLHFQTDEAFNVVAGRESAAAREKAASGYAIAIDIGTTTLAMQLLDLDTGKAAGTYTGINHQRAYGSDVISRIQASNDGKKELLRKSICRDLLAGIRELTGSMGVERDQVKEIAIGGNTTMGHLLMGFSCEHLGIFPFRPVDISTIRRPFSEILKSDELDCDIVLLPGISTYVGGDITSGLLSCGFAENEKVCLLVDLGTNGEMAVGNRDKIFVTSTAAGPAFEGGNISWGMGSVAGAISNVKITDGKASVTTIQGAEPEGLCGTGVIETAAELVKAALVDETGLLDEEYFGEGFPLAEAVSGDTITFTQKDVREIQLAKAAVRAGMETLLLRYGVVYDQVDTLYLAGGFGFHIDQDKAIDIGLLPKAFEGRIKAVGNSSLSGAEQYILDEEAKQKVEHIIKISREVELSTDPDFNELYMDHMYFERDE</sequence>
<reference evidence="2 3" key="1">
    <citation type="submission" date="2018-05" db="EMBL/GenBank/DDBJ databases">
        <authorList>
            <person name="Goeker M."/>
            <person name="Huntemann M."/>
            <person name="Clum A."/>
            <person name="Pillay M."/>
            <person name="Palaniappan K."/>
            <person name="Varghese N."/>
            <person name="Mikhailova N."/>
            <person name="Stamatis D."/>
            <person name="Reddy T."/>
            <person name="Daum C."/>
            <person name="Shapiro N."/>
            <person name="Ivanova N."/>
            <person name="Kyrpides N."/>
            <person name="Woyke T."/>
        </authorList>
    </citation>
    <scope>NUCLEOTIDE SEQUENCE [LARGE SCALE GENOMIC DNA]</scope>
    <source>
        <strain evidence="2 3">DSM 26524</strain>
    </source>
</reference>
<dbReference type="Gene3D" id="3.30.420.480">
    <property type="entry name" value="Domain of unknown function (DUF4445)"/>
    <property type="match status" value="1"/>
</dbReference>
<dbReference type="InterPro" id="IPR052911">
    <property type="entry name" value="Corrinoid_activation_enz"/>
</dbReference>
<dbReference type="Pfam" id="PF14574">
    <property type="entry name" value="RACo_C_ter"/>
    <property type="match status" value="1"/>
</dbReference>
<dbReference type="GO" id="GO:0051536">
    <property type="term" value="F:iron-sulfur cluster binding"/>
    <property type="evidence" value="ECO:0007669"/>
    <property type="project" value="InterPro"/>
</dbReference>
<dbReference type="Pfam" id="PF00111">
    <property type="entry name" value="Fer2"/>
    <property type="match status" value="1"/>
</dbReference>
<feature type="domain" description="2Fe-2S ferredoxin-type" evidence="1">
    <location>
        <begin position="3"/>
        <end position="96"/>
    </location>
</feature>
<dbReference type="InterPro" id="IPR042259">
    <property type="entry name" value="Raco-like_middle_sf"/>
</dbReference>
<organism evidence="2 3">
    <name type="scientific">Murimonas intestini</name>
    <dbReference type="NCBI Taxonomy" id="1337051"/>
    <lineage>
        <taxon>Bacteria</taxon>
        <taxon>Bacillati</taxon>
        <taxon>Bacillota</taxon>
        <taxon>Clostridia</taxon>
        <taxon>Lachnospirales</taxon>
        <taxon>Lachnospiraceae</taxon>
        <taxon>Murimonas</taxon>
    </lineage>
</organism>
<evidence type="ECO:0000259" key="1">
    <source>
        <dbReference type="PROSITE" id="PS51085"/>
    </source>
</evidence>
<dbReference type="Pfam" id="PF17651">
    <property type="entry name" value="Raco_middle"/>
    <property type="match status" value="1"/>
</dbReference>
<accession>A0AB73SZF9</accession>